<dbReference type="GeneID" id="54472504"/>
<feature type="compositionally biased region" description="Low complexity" evidence="1">
    <location>
        <begin position="20"/>
        <end position="37"/>
    </location>
</feature>
<keyword evidence="2" id="KW-0812">Transmembrane</keyword>
<gene>
    <name evidence="3" type="ORF">BDY17DRAFT_255167</name>
</gene>
<dbReference type="PANTHER" id="PTHR42069:SF1">
    <property type="entry name" value="MARVEL DOMAIN-CONTAINING PROTEIN"/>
    <property type="match status" value="1"/>
</dbReference>
<reference evidence="3" key="1">
    <citation type="journal article" date="2020" name="Stud. Mycol.">
        <title>101 Dothideomycetes genomes: a test case for predicting lifestyles and emergence of pathogens.</title>
        <authorList>
            <person name="Haridas S."/>
            <person name="Albert R."/>
            <person name="Binder M."/>
            <person name="Bloem J."/>
            <person name="Labutti K."/>
            <person name="Salamov A."/>
            <person name="Andreopoulos B."/>
            <person name="Baker S."/>
            <person name="Barry K."/>
            <person name="Bills G."/>
            <person name="Bluhm B."/>
            <person name="Cannon C."/>
            <person name="Castanera R."/>
            <person name="Culley D."/>
            <person name="Daum C."/>
            <person name="Ezra D."/>
            <person name="Gonzalez J."/>
            <person name="Henrissat B."/>
            <person name="Kuo A."/>
            <person name="Liang C."/>
            <person name="Lipzen A."/>
            <person name="Lutzoni F."/>
            <person name="Magnuson J."/>
            <person name="Mondo S."/>
            <person name="Nolan M."/>
            <person name="Ohm R."/>
            <person name="Pangilinan J."/>
            <person name="Park H.-J."/>
            <person name="Ramirez L."/>
            <person name="Alfaro M."/>
            <person name="Sun H."/>
            <person name="Tritt A."/>
            <person name="Yoshinaga Y."/>
            <person name="Zwiers L.-H."/>
            <person name="Turgeon B."/>
            <person name="Goodwin S."/>
            <person name="Spatafora J."/>
            <person name="Crous P."/>
            <person name="Grigoriev I."/>
        </authorList>
    </citation>
    <scope>NUCLEOTIDE SEQUENCE</scope>
    <source>
        <strain evidence="3">CBS 113389</strain>
    </source>
</reference>
<keyword evidence="4" id="KW-1185">Reference proteome</keyword>
<keyword evidence="2" id="KW-0472">Membrane</keyword>
<feature type="transmembrane region" description="Helical" evidence="2">
    <location>
        <begin position="317"/>
        <end position="344"/>
    </location>
</feature>
<evidence type="ECO:0000256" key="2">
    <source>
        <dbReference type="SAM" id="Phobius"/>
    </source>
</evidence>
<evidence type="ECO:0000313" key="4">
    <source>
        <dbReference type="Proteomes" id="UP000799767"/>
    </source>
</evidence>
<feature type="transmembrane region" description="Helical" evidence="2">
    <location>
        <begin position="252"/>
        <end position="276"/>
    </location>
</feature>
<dbReference type="RefSeq" id="XP_033587150.1">
    <property type="nucleotide sequence ID" value="XM_033731502.1"/>
</dbReference>
<feature type="transmembrane region" description="Helical" evidence="2">
    <location>
        <begin position="170"/>
        <end position="195"/>
    </location>
</feature>
<name>A0A6A6PKJ6_9PEZI</name>
<dbReference type="EMBL" id="MU001639">
    <property type="protein sequence ID" value="KAF2480580.1"/>
    <property type="molecule type" value="Genomic_DNA"/>
</dbReference>
<dbReference type="Proteomes" id="UP000799767">
    <property type="component" value="Unassembled WGS sequence"/>
</dbReference>
<accession>A0A6A6PKJ6</accession>
<feature type="compositionally biased region" description="Low complexity" evidence="1">
    <location>
        <begin position="105"/>
        <end position="118"/>
    </location>
</feature>
<dbReference type="AlphaFoldDB" id="A0A6A6PKJ6"/>
<proteinExistence type="predicted"/>
<dbReference type="OrthoDB" id="5420724at2759"/>
<keyword evidence="2" id="KW-1133">Transmembrane helix</keyword>
<sequence>MFQREDKVKKTVTVSVQPRASSLDSSSDGSSTLAPSLKSPRMARFAEATTIESPIEPPKVRSPFAESLTTHYMAEAQPADVGFGYLRAKHESVEMPNTPKNGQYPSTPKSPLKSPLKSAMKTPGAPPKNLSTAILTPAFHEEYLEKREKHTTKEQARDVKIKARVRIAKFLLRGVNLSCSLIIVAMLTTTLNIFRSTVDLPPRGGFTPWAPKQKIWPQVVVLSISCVSLFCAILVMYGYWKGGHKKASYMGRYYTAFFVIFFLSSIIVWAIGAGVLQHSRTSKDGKGMWAWSCKNNTRAVLFQNSVSYGLLCRLQNWSLICIIIEIVVETISILVYGIIFYRLYSKRSLHKSMAHRDRARSDLYLSQLKAQSAPPTPGFNIPYSPREGPLATPTTMEYYQPELEAGHNTQYVSADQKYQPEPFRLQPPPIKIQNPTPKMEQVGFTPLQTTISTPAAAAAPTSIPAAAPARTPSPYVEAQLSPFMPPEQPQETVQEHFGAAPGEQVYDFVAPPGAYEDMVSSPGPEQMRFGHAF</sequence>
<evidence type="ECO:0000313" key="3">
    <source>
        <dbReference type="EMBL" id="KAF2480580.1"/>
    </source>
</evidence>
<feature type="region of interest" description="Disordered" evidence="1">
    <location>
        <begin position="1"/>
        <end position="60"/>
    </location>
</feature>
<protein>
    <submittedName>
        <fullName evidence="3">Uncharacterized protein</fullName>
    </submittedName>
</protein>
<feature type="region of interest" description="Disordered" evidence="1">
    <location>
        <begin position="94"/>
        <end position="131"/>
    </location>
</feature>
<feature type="transmembrane region" description="Helical" evidence="2">
    <location>
        <begin position="215"/>
        <end position="240"/>
    </location>
</feature>
<evidence type="ECO:0000256" key="1">
    <source>
        <dbReference type="SAM" id="MobiDB-lite"/>
    </source>
</evidence>
<dbReference type="PANTHER" id="PTHR42069">
    <property type="entry name" value="HYPHAL ANASTAMOSIS-8 PROTEIN"/>
    <property type="match status" value="1"/>
</dbReference>
<organism evidence="3 4">
    <name type="scientific">Neohortaea acidophila</name>
    <dbReference type="NCBI Taxonomy" id="245834"/>
    <lineage>
        <taxon>Eukaryota</taxon>
        <taxon>Fungi</taxon>
        <taxon>Dikarya</taxon>
        <taxon>Ascomycota</taxon>
        <taxon>Pezizomycotina</taxon>
        <taxon>Dothideomycetes</taxon>
        <taxon>Dothideomycetidae</taxon>
        <taxon>Mycosphaerellales</taxon>
        <taxon>Teratosphaeriaceae</taxon>
        <taxon>Neohortaea</taxon>
    </lineage>
</organism>